<evidence type="ECO:0000313" key="4">
    <source>
        <dbReference type="Proteomes" id="UP001497525"/>
    </source>
</evidence>
<dbReference type="InterPro" id="IPR043159">
    <property type="entry name" value="Lectin_gal-bd_sf"/>
</dbReference>
<feature type="transmembrane region" description="Helical" evidence="2">
    <location>
        <begin position="345"/>
        <end position="367"/>
    </location>
</feature>
<sequence length="887" mass="96235">MFRDISVVICKPDLAQLHCPPSFYISPPSVDMLTSTEPDVQSGNVSPSCYRKNGKFLQPTGGKSCLKENRNKVIRHLCEGTTKCQIPAGQLLINTTECANLQAPIQISYKCLPDPETALSEIICADTYMEVKCDAQPSEKVLVIYAAVLRKRITRVTQEHTSCPAIEGDVTLGFNEFDCVHGVDITDSIWDSCSGQSSCSISPNMAKQREELLKKCGKMHLSLTYGCVPTEMTRKPPERPVANMDKINAKRKKNQRQPKEVHDAKLQVSLNRPSAKMTGSEPREKPSLNHQPSDQPKQPEPVHRRENTGNVDLPGGKTELDERIASISNTGGGLELTPSKGVQTISIGLGVGLGVLTVLLIVLFLGCRKRRRFTAHRKLFNISFTESDNRQNKAGHVCNLHGKTAANTQTPTMACPSPWIKSHQCGCLGCQSLAGTSCTDELSPNPAAAQPAEKCLLTAEPVVCGLMHANCHPSRTSYCTSVSSTCTIPHGLQPFDPMGGPTGSGRTSEELLLTSANLQFMTGFQHGEMPVTPSHMRGLDERSVGQSNSSSSGIGGMNLHYPHSGSHFPSPELLKESQQRANAESVNPLPGCLVQRVASVTGSSTGRGCDGGSGSSDPGEQFSMNPPRLKQVTSEQPEPADELFMGLSSVQYHNTVYDPLSPHAVPQFTDEQHKMFSAVPPSKYLFGPAKPYLQDNYNQGSSVMGLRSHHLSSASQRAPDFGIDNQATLNPSQEPASPIGLQDVFEISQYSDKKFRQGVSCLAARNCDTNLREEQSEESQNQTATSDDDSSESFTAPVLEPPSDFRSPAKTSNTTDESVYKKNGVSGNPADAIKTTCSSVPKVDIDSPDDEQEVEQPPPQMPPLRVLTSSHVSECVNNNPRSFYTIR</sequence>
<dbReference type="Proteomes" id="UP001497525">
    <property type="component" value="Unassembled WGS sequence"/>
</dbReference>
<feature type="region of interest" description="Disordered" evidence="1">
    <location>
        <begin position="539"/>
        <end position="585"/>
    </location>
</feature>
<reference evidence="3" key="1">
    <citation type="submission" date="2024-06" db="EMBL/GenBank/DDBJ databases">
        <authorList>
            <person name="Liu X."/>
            <person name="Lenzi L."/>
            <person name="Haldenby T S."/>
            <person name="Uol C."/>
        </authorList>
    </citation>
    <scope>NUCLEOTIDE SEQUENCE</scope>
</reference>
<protein>
    <recommendedName>
        <fullName evidence="5">SUEL-type lectin domain-containing protein</fullName>
    </recommendedName>
</protein>
<keyword evidence="2" id="KW-0472">Membrane</keyword>
<evidence type="ECO:0000256" key="1">
    <source>
        <dbReference type="SAM" id="MobiDB-lite"/>
    </source>
</evidence>
<accession>A0AAV2TQU0</accession>
<evidence type="ECO:0008006" key="5">
    <source>
        <dbReference type="Google" id="ProtNLM"/>
    </source>
</evidence>
<dbReference type="Gene3D" id="2.60.120.740">
    <property type="match status" value="2"/>
</dbReference>
<evidence type="ECO:0000313" key="3">
    <source>
        <dbReference type="EMBL" id="CAL5139745.1"/>
    </source>
</evidence>
<organism evidence="3 4">
    <name type="scientific">Calicophoron daubneyi</name>
    <name type="common">Rumen fluke</name>
    <name type="synonym">Paramphistomum daubneyi</name>
    <dbReference type="NCBI Taxonomy" id="300641"/>
    <lineage>
        <taxon>Eukaryota</taxon>
        <taxon>Metazoa</taxon>
        <taxon>Spiralia</taxon>
        <taxon>Lophotrochozoa</taxon>
        <taxon>Platyhelminthes</taxon>
        <taxon>Trematoda</taxon>
        <taxon>Digenea</taxon>
        <taxon>Plagiorchiida</taxon>
        <taxon>Pronocephalata</taxon>
        <taxon>Paramphistomoidea</taxon>
        <taxon>Paramphistomidae</taxon>
        <taxon>Calicophoron</taxon>
    </lineage>
</organism>
<keyword evidence="2" id="KW-0812">Transmembrane</keyword>
<feature type="region of interest" description="Disordered" evidence="1">
    <location>
        <begin position="708"/>
        <end position="737"/>
    </location>
</feature>
<feature type="compositionally biased region" description="Polar residues" evidence="1">
    <location>
        <begin position="725"/>
        <end position="735"/>
    </location>
</feature>
<feature type="region of interest" description="Disordered" evidence="1">
    <location>
        <begin position="602"/>
        <end position="636"/>
    </location>
</feature>
<gene>
    <name evidence="3" type="ORF">CDAUBV1_LOCUS14941</name>
</gene>
<evidence type="ECO:0000256" key="2">
    <source>
        <dbReference type="SAM" id="Phobius"/>
    </source>
</evidence>
<name>A0AAV2TQU0_CALDB</name>
<dbReference type="EMBL" id="CAXLJL010000634">
    <property type="protein sequence ID" value="CAL5139745.1"/>
    <property type="molecule type" value="Genomic_DNA"/>
</dbReference>
<proteinExistence type="predicted"/>
<keyword evidence="2" id="KW-1133">Transmembrane helix</keyword>
<dbReference type="CDD" id="cd12087">
    <property type="entry name" value="TM_EGFR-like"/>
    <property type="match status" value="1"/>
</dbReference>
<dbReference type="AlphaFoldDB" id="A0AAV2TQU0"/>
<feature type="region of interest" description="Disordered" evidence="1">
    <location>
        <begin position="229"/>
        <end position="318"/>
    </location>
</feature>
<feature type="region of interest" description="Disordered" evidence="1">
    <location>
        <begin position="772"/>
        <end position="869"/>
    </location>
</feature>
<comment type="caution">
    <text evidence="3">The sequence shown here is derived from an EMBL/GenBank/DDBJ whole genome shotgun (WGS) entry which is preliminary data.</text>
</comment>